<evidence type="ECO:0000259" key="6">
    <source>
        <dbReference type="PROSITE" id="PS50102"/>
    </source>
</evidence>
<dbReference type="SUPFAM" id="SSF54928">
    <property type="entry name" value="RNA-binding domain, RBD"/>
    <property type="match status" value="1"/>
</dbReference>
<dbReference type="Gene3D" id="3.30.70.330">
    <property type="match status" value="1"/>
</dbReference>
<dbReference type="PROSITE" id="PS50102">
    <property type="entry name" value="RRM"/>
    <property type="match status" value="1"/>
</dbReference>
<keyword evidence="2" id="KW-0747">Spliceosome</keyword>
<dbReference type="Proteomes" id="UP000245207">
    <property type="component" value="Unassembled WGS sequence"/>
</dbReference>
<dbReference type="InterPro" id="IPR000504">
    <property type="entry name" value="RRM_dom"/>
</dbReference>
<feature type="region of interest" description="Disordered" evidence="5">
    <location>
        <begin position="1"/>
        <end position="70"/>
    </location>
</feature>
<dbReference type="InterPro" id="IPR050907">
    <property type="entry name" value="SRSF"/>
</dbReference>
<dbReference type="PANTHER" id="PTHR23147">
    <property type="entry name" value="SERINE/ARGININE RICH SPLICING FACTOR"/>
    <property type="match status" value="1"/>
</dbReference>
<keyword evidence="3" id="KW-0508">mRNA splicing</keyword>
<dbReference type="CDD" id="cd00590">
    <property type="entry name" value="RRM_SF"/>
    <property type="match status" value="1"/>
</dbReference>
<evidence type="ECO:0000256" key="5">
    <source>
        <dbReference type="SAM" id="MobiDB-lite"/>
    </source>
</evidence>
<organism evidence="7 8">
    <name type="scientific">Artemisia annua</name>
    <name type="common">Sweet wormwood</name>
    <dbReference type="NCBI Taxonomy" id="35608"/>
    <lineage>
        <taxon>Eukaryota</taxon>
        <taxon>Viridiplantae</taxon>
        <taxon>Streptophyta</taxon>
        <taxon>Embryophyta</taxon>
        <taxon>Tracheophyta</taxon>
        <taxon>Spermatophyta</taxon>
        <taxon>Magnoliopsida</taxon>
        <taxon>eudicotyledons</taxon>
        <taxon>Gunneridae</taxon>
        <taxon>Pentapetalae</taxon>
        <taxon>asterids</taxon>
        <taxon>campanulids</taxon>
        <taxon>Asterales</taxon>
        <taxon>Asteraceae</taxon>
        <taxon>Asteroideae</taxon>
        <taxon>Anthemideae</taxon>
        <taxon>Artemisiinae</taxon>
        <taxon>Artemisia</taxon>
    </lineage>
</organism>
<feature type="compositionally biased region" description="Polar residues" evidence="5">
    <location>
        <begin position="1"/>
        <end position="19"/>
    </location>
</feature>
<feature type="compositionally biased region" description="Basic and acidic residues" evidence="5">
    <location>
        <begin position="61"/>
        <end position="70"/>
    </location>
</feature>
<evidence type="ECO:0000256" key="4">
    <source>
        <dbReference type="PROSITE-ProRule" id="PRU00176"/>
    </source>
</evidence>
<feature type="compositionally biased region" description="Basic and acidic residues" evidence="5">
    <location>
        <begin position="21"/>
        <end position="34"/>
    </location>
</feature>
<evidence type="ECO:0000256" key="3">
    <source>
        <dbReference type="ARBA" id="ARBA00023187"/>
    </source>
</evidence>
<dbReference type="GO" id="GO:0003723">
    <property type="term" value="F:RNA binding"/>
    <property type="evidence" value="ECO:0007669"/>
    <property type="project" value="UniProtKB-UniRule"/>
</dbReference>
<evidence type="ECO:0000256" key="2">
    <source>
        <dbReference type="ARBA" id="ARBA00022728"/>
    </source>
</evidence>
<dbReference type="InterPro" id="IPR035979">
    <property type="entry name" value="RBD_domain_sf"/>
</dbReference>
<accession>A0A2U1PPZ7</accession>
<evidence type="ECO:0000256" key="1">
    <source>
        <dbReference type="ARBA" id="ARBA00022664"/>
    </source>
</evidence>
<feature type="compositionally biased region" description="Basic and acidic residues" evidence="5">
    <location>
        <begin position="41"/>
        <end position="51"/>
    </location>
</feature>
<dbReference type="AlphaFoldDB" id="A0A2U1PPZ7"/>
<feature type="domain" description="RRM" evidence="6">
    <location>
        <begin position="91"/>
        <end position="168"/>
    </location>
</feature>
<dbReference type="EMBL" id="PKPP01000876">
    <property type="protein sequence ID" value="PWA87787.1"/>
    <property type="molecule type" value="Genomic_DNA"/>
</dbReference>
<keyword evidence="8" id="KW-1185">Reference proteome</keyword>
<sequence length="359" mass="41189">MNLSTKGETKGAFSNSLIGNHNDDDGWTSEEHQRNAAQNGQDKDGEWEKVTGKRRRPKNGSHQDDRRFNKFSQEGRRQISDFDRVMRDKATSFFFTNFPESWDSGALWKMFSRYGKVVDVYVAFKRTKRDTRFGFVRFINIGDISSFENRLKGIMIGAEKLIVNRGKFMKVDGQGVPKSKIPTSDFPPINPGPRPKSKFTPIGRSFREAVIGHKKNGLSPTVKSISLEEDGYLRSKLESCWVGKAKNFHVLQNAWDVIKNNGLTECKVKYVGGLSFLFEWDSKETAIKSLEENKIWVQQWFDDLKMWEDNGESYGRLTWIHIEDDAEGSENFEIDTLKSVSPIKDDTTCNKKQRKAARA</sequence>
<dbReference type="GO" id="GO:0005681">
    <property type="term" value="C:spliceosomal complex"/>
    <property type="evidence" value="ECO:0007669"/>
    <property type="project" value="UniProtKB-KW"/>
</dbReference>
<dbReference type="SMART" id="SM00360">
    <property type="entry name" value="RRM"/>
    <property type="match status" value="1"/>
</dbReference>
<dbReference type="InterPro" id="IPR012677">
    <property type="entry name" value="Nucleotide-bd_a/b_plait_sf"/>
</dbReference>
<reference evidence="7 8" key="1">
    <citation type="journal article" date="2018" name="Mol. Plant">
        <title>The genome of Artemisia annua provides insight into the evolution of Asteraceae family and artemisinin biosynthesis.</title>
        <authorList>
            <person name="Shen Q."/>
            <person name="Zhang L."/>
            <person name="Liao Z."/>
            <person name="Wang S."/>
            <person name="Yan T."/>
            <person name="Shi P."/>
            <person name="Liu M."/>
            <person name="Fu X."/>
            <person name="Pan Q."/>
            <person name="Wang Y."/>
            <person name="Lv Z."/>
            <person name="Lu X."/>
            <person name="Zhang F."/>
            <person name="Jiang W."/>
            <person name="Ma Y."/>
            <person name="Chen M."/>
            <person name="Hao X."/>
            <person name="Li L."/>
            <person name="Tang Y."/>
            <person name="Lv G."/>
            <person name="Zhou Y."/>
            <person name="Sun X."/>
            <person name="Brodelius P.E."/>
            <person name="Rose J.K.C."/>
            <person name="Tang K."/>
        </authorList>
    </citation>
    <scope>NUCLEOTIDE SEQUENCE [LARGE SCALE GENOMIC DNA]</scope>
    <source>
        <strain evidence="8">cv. Huhao1</strain>
        <tissue evidence="7">Leaf</tissue>
    </source>
</reference>
<dbReference type="GO" id="GO:0006397">
    <property type="term" value="P:mRNA processing"/>
    <property type="evidence" value="ECO:0007669"/>
    <property type="project" value="UniProtKB-KW"/>
</dbReference>
<proteinExistence type="predicted"/>
<name>A0A2U1PPZ7_ARTAN</name>
<evidence type="ECO:0000313" key="7">
    <source>
        <dbReference type="EMBL" id="PWA87787.1"/>
    </source>
</evidence>
<gene>
    <name evidence="7" type="ORF">CTI12_AA066030</name>
</gene>
<dbReference type="GO" id="GO:0008380">
    <property type="term" value="P:RNA splicing"/>
    <property type="evidence" value="ECO:0007669"/>
    <property type="project" value="UniProtKB-KW"/>
</dbReference>
<comment type="caution">
    <text evidence="7">The sequence shown here is derived from an EMBL/GenBank/DDBJ whole genome shotgun (WGS) entry which is preliminary data.</text>
</comment>
<evidence type="ECO:0000313" key="8">
    <source>
        <dbReference type="Proteomes" id="UP000245207"/>
    </source>
</evidence>
<keyword evidence="4" id="KW-0694">RNA-binding</keyword>
<protein>
    <recommendedName>
        <fullName evidence="6">RRM domain-containing protein</fullName>
    </recommendedName>
</protein>
<dbReference type="Pfam" id="PF00076">
    <property type="entry name" value="RRM_1"/>
    <property type="match status" value="1"/>
</dbReference>
<dbReference type="OrthoDB" id="1750209at2759"/>
<keyword evidence="1" id="KW-0507">mRNA processing</keyword>